<dbReference type="InterPro" id="IPR036542">
    <property type="entry name" value="PTS_IIA_lac/cel_sf"/>
</dbReference>
<keyword evidence="8" id="KW-0479">Metal-binding</keyword>
<dbReference type="GO" id="GO:0005737">
    <property type="term" value="C:cytoplasm"/>
    <property type="evidence" value="ECO:0007669"/>
    <property type="project" value="UniProtKB-SubCell"/>
</dbReference>
<evidence type="ECO:0000256" key="8">
    <source>
        <dbReference type="PIRSR" id="PIRSR000699-2"/>
    </source>
</evidence>
<dbReference type="RefSeq" id="WP_034772378.1">
    <property type="nucleotide sequence ID" value="NZ_CCRF01000081.1"/>
</dbReference>
<dbReference type="SUPFAM" id="SSF46973">
    <property type="entry name" value="Enzyme IIa from lactose specific PTS, IIa-lac"/>
    <property type="match status" value="1"/>
</dbReference>
<keyword evidence="2" id="KW-0813">Transport</keyword>
<dbReference type="PANTHER" id="PTHR34382:SF7">
    <property type="entry name" value="PTS SYSTEM N,N'-DIACETYLCHITOBIOSE-SPECIFIC EIIA COMPONENT"/>
    <property type="match status" value="1"/>
</dbReference>
<dbReference type="GO" id="GO:0016740">
    <property type="term" value="F:transferase activity"/>
    <property type="evidence" value="ECO:0007669"/>
    <property type="project" value="UniProtKB-KW"/>
</dbReference>
<evidence type="ECO:0000256" key="2">
    <source>
        <dbReference type="ARBA" id="ARBA00022448"/>
    </source>
</evidence>
<protein>
    <submittedName>
        <fullName evidence="10">PTS system lactose/cellobiose-specific transporter subunit IIA</fullName>
    </submittedName>
</protein>
<keyword evidence="6" id="KW-0598">Phosphotransferase system</keyword>
<dbReference type="InterPro" id="IPR003188">
    <property type="entry name" value="PTS_IIA_lac/cel"/>
</dbReference>
<dbReference type="GO" id="GO:0046872">
    <property type="term" value="F:metal ion binding"/>
    <property type="evidence" value="ECO:0007669"/>
    <property type="project" value="UniProtKB-KW"/>
</dbReference>
<evidence type="ECO:0000256" key="3">
    <source>
        <dbReference type="ARBA" id="ARBA00022490"/>
    </source>
</evidence>
<keyword evidence="5" id="KW-0808">Transferase</keyword>
<reference evidence="10 11" key="1">
    <citation type="submission" date="2014-07" db="EMBL/GenBank/DDBJ databases">
        <authorList>
            <person name="Wibberg Daniel"/>
        </authorList>
    </citation>
    <scope>NUCLEOTIDE SEQUENCE [LARGE SCALE GENOMIC DNA]</scope>
</reference>
<dbReference type="FunFam" id="1.20.58.80:FF:000001">
    <property type="entry name" value="PTS system, lactose-specific IIa component"/>
    <property type="match status" value="1"/>
</dbReference>
<dbReference type="PANTHER" id="PTHR34382">
    <property type="entry name" value="PTS SYSTEM N,N'-DIACETYLCHITOBIOSE-SPECIFIC EIIA COMPONENT"/>
    <property type="match status" value="1"/>
</dbReference>
<keyword evidence="8" id="KW-0460">Magnesium</keyword>
<dbReference type="CDD" id="cd00215">
    <property type="entry name" value="PTS_IIA_lac"/>
    <property type="match status" value="1"/>
</dbReference>
<dbReference type="PROSITE" id="PS51095">
    <property type="entry name" value="PTS_EIIA_TYPE_3"/>
    <property type="match status" value="1"/>
</dbReference>
<dbReference type="Pfam" id="PF02255">
    <property type="entry name" value="PTS_IIA"/>
    <property type="match status" value="1"/>
</dbReference>
<evidence type="ECO:0000256" key="6">
    <source>
        <dbReference type="ARBA" id="ARBA00022683"/>
    </source>
</evidence>
<evidence type="ECO:0000256" key="9">
    <source>
        <dbReference type="PROSITE-ProRule" id="PRU00418"/>
    </source>
</evidence>
<proteinExistence type="predicted"/>
<evidence type="ECO:0000256" key="4">
    <source>
        <dbReference type="ARBA" id="ARBA00022597"/>
    </source>
</evidence>
<evidence type="ECO:0000256" key="5">
    <source>
        <dbReference type="ARBA" id="ARBA00022679"/>
    </source>
</evidence>
<feature type="modified residue" description="Phosphohistidine; by HPr" evidence="9">
    <location>
        <position position="75"/>
    </location>
</feature>
<dbReference type="EMBL" id="CCRF01000081">
    <property type="protein sequence ID" value="CEE02666.1"/>
    <property type="molecule type" value="Genomic_DNA"/>
</dbReference>
<dbReference type="Gene3D" id="1.20.58.80">
    <property type="entry name" value="Phosphotransferase system, lactose/cellobiose-type IIA subunit"/>
    <property type="match status" value="1"/>
</dbReference>
<comment type="subcellular location">
    <subcellularLocation>
        <location evidence="1">Cytoplasm</location>
    </subcellularLocation>
</comment>
<evidence type="ECO:0000313" key="11">
    <source>
        <dbReference type="Proteomes" id="UP000040576"/>
    </source>
</evidence>
<dbReference type="PIRSF" id="PIRSF000699">
    <property type="entry name" value="PTS_IILac_III"/>
    <property type="match status" value="1"/>
</dbReference>
<organism evidence="10 11">
    <name type="scientific">Caldibacillus thermoamylovorans</name>
    <dbReference type="NCBI Taxonomy" id="35841"/>
    <lineage>
        <taxon>Bacteria</taxon>
        <taxon>Bacillati</taxon>
        <taxon>Bacillota</taxon>
        <taxon>Bacilli</taxon>
        <taxon>Bacillales</taxon>
        <taxon>Bacillaceae</taxon>
        <taxon>Caldibacillus</taxon>
    </lineage>
</organism>
<keyword evidence="3" id="KW-0963">Cytoplasm</keyword>
<evidence type="ECO:0000256" key="7">
    <source>
        <dbReference type="PIRSR" id="PIRSR000699-1"/>
    </source>
</evidence>
<name>A0A090IX35_9BACI</name>
<keyword evidence="11" id="KW-1185">Reference proteome</keyword>
<keyword evidence="4" id="KW-0762">Sugar transport</keyword>
<accession>A0A090IX35</accession>
<comment type="cofactor">
    <cofactor evidence="8">
        <name>Mg(2+)</name>
        <dbReference type="ChEBI" id="CHEBI:18420"/>
    </cofactor>
    <text evidence="8">Binds 1 Mg(2+) ion per trimer.</text>
</comment>
<evidence type="ECO:0000256" key="1">
    <source>
        <dbReference type="ARBA" id="ARBA00004496"/>
    </source>
</evidence>
<gene>
    <name evidence="10" type="ORF">BT1A1_2875</name>
</gene>
<dbReference type="Proteomes" id="UP000040576">
    <property type="component" value="Unassembled WGS sequence"/>
</dbReference>
<evidence type="ECO:0000313" key="10">
    <source>
        <dbReference type="EMBL" id="CEE02666.1"/>
    </source>
</evidence>
<feature type="binding site" evidence="8">
    <location>
        <position position="78"/>
    </location>
    <ligand>
        <name>Mg(2+)</name>
        <dbReference type="ChEBI" id="CHEBI:18420"/>
        <note>ligand shared between all trimeric partners</note>
    </ligand>
</feature>
<feature type="active site" description="Tele-phosphohistidine intermediate" evidence="7">
    <location>
        <position position="75"/>
    </location>
</feature>
<dbReference type="AlphaFoldDB" id="A0A090IX35"/>
<dbReference type="GO" id="GO:0009401">
    <property type="term" value="P:phosphoenolpyruvate-dependent sugar phosphotransferase system"/>
    <property type="evidence" value="ECO:0007669"/>
    <property type="project" value="UniProtKB-KW"/>
</dbReference>
<sequence length="111" mass="12620">MNIEEISFQIILNGGNARSLAAEAINYAKAGEFDIAEQKIEEANEAMIIAHRFQTDLIQGEARGEKVEIRLILIHAQDHLMNAMTVIDLAKEIIELYKKTNELELRELRKS</sequence>